<keyword evidence="1" id="KW-1133">Transmembrane helix</keyword>
<reference evidence="2 3" key="1">
    <citation type="journal article" date="2019" name="Sci. Rep.">
        <title>A high-quality genome of Eragrostis curvula grass provides insights into Poaceae evolution and supports new strategies to enhance forage quality.</title>
        <authorList>
            <person name="Carballo J."/>
            <person name="Santos B.A.C.M."/>
            <person name="Zappacosta D."/>
            <person name="Garbus I."/>
            <person name="Selva J.P."/>
            <person name="Gallo C.A."/>
            <person name="Diaz A."/>
            <person name="Albertini E."/>
            <person name="Caccamo M."/>
            <person name="Echenique V."/>
        </authorList>
    </citation>
    <scope>NUCLEOTIDE SEQUENCE [LARGE SCALE GENOMIC DNA]</scope>
    <source>
        <strain evidence="3">cv. Victoria</strain>
        <tissue evidence="2">Leaf</tissue>
    </source>
</reference>
<protein>
    <submittedName>
        <fullName evidence="2">Uncharacterized protein</fullName>
    </submittedName>
</protein>
<organism evidence="2 3">
    <name type="scientific">Eragrostis curvula</name>
    <name type="common">weeping love grass</name>
    <dbReference type="NCBI Taxonomy" id="38414"/>
    <lineage>
        <taxon>Eukaryota</taxon>
        <taxon>Viridiplantae</taxon>
        <taxon>Streptophyta</taxon>
        <taxon>Embryophyta</taxon>
        <taxon>Tracheophyta</taxon>
        <taxon>Spermatophyta</taxon>
        <taxon>Magnoliopsida</taxon>
        <taxon>Liliopsida</taxon>
        <taxon>Poales</taxon>
        <taxon>Poaceae</taxon>
        <taxon>PACMAD clade</taxon>
        <taxon>Chloridoideae</taxon>
        <taxon>Eragrostideae</taxon>
        <taxon>Eragrostidinae</taxon>
        <taxon>Eragrostis</taxon>
    </lineage>
</organism>
<gene>
    <name evidence="2" type="ORF">EJB05_02620</name>
</gene>
<proteinExistence type="predicted"/>
<dbReference type="Proteomes" id="UP000324897">
    <property type="component" value="Chromosome 6"/>
</dbReference>
<evidence type="ECO:0000313" key="3">
    <source>
        <dbReference type="Proteomes" id="UP000324897"/>
    </source>
</evidence>
<keyword evidence="1" id="KW-0472">Membrane</keyword>
<evidence type="ECO:0000256" key="1">
    <source>
        <dbReference type="SAM" id="Phobius"/>
    </source>
</evidence>
<dbReference type="AlphaFoldDB" id="A0A5J9WVA4"/>
<feature type="transmembrane region" description="Helical" evidence="1">
    <location>
        <begin position="49"/>
        <end position="72"/>
    </location>
</feature>
<name>A0A5J9WVA4_9POAL</name>
<comment type="caution">
    <text evidence="2">The sequence shown here is derived from an EMBL/GenBank/DDBJ whole genome shotgun (WGS) entry which is preliminary data.</text>
</comment>
<sequence>MTGTEKIWGGTAEISALQLSNRAHEKAVEEVNKWCELSFPNANKELSGSALWCVTFCIYILHGIIQSISTVIRLRYL</sequence>
<dbReference type="EMBL" id="RWGY01000002">
    <property type="protein sequence ID" value="TVU51210.1"/>
    <property type="molecule type" value="Genomic_DNA"/>
</dbReference>
<evidence type="ECO:0000313" key="2">
    <source>
        <dbReference type="EMBL" id="TVU51210.1"/>
    </source>
</evidence>
<dbReference type="Gramene" id="TVU51210">
    <property type="protein sequence ID" value="TVU51210"/>
    <property type="gene ID" value="EJB05_02620"/>
</dbReference>
<accession>A0A5J9WVA4</accession>
<keyword evidence="1" id="KW-0812">Transmembrane</keyword>
<keyword evidence="3" id="KW-1185">Reference proteome</keyword>